<organism evidence="1 2">
    <name type="scientific">Mesorhizobium liriopis</name>
    <dbReference type="NCBI Taxonomy" id="2953882"/>
    <lineage>
        <taxon>Bacteria</taxon>
        <taxon>Pseudomonadati</taxon>
        <taxon>Pseudomonadota</taxon>
        <taxon>Alphaproteobacteria</taxon>
        <taxon>Hyphomicrobiales</taxon>
        <taxon>Phyllobacteriaceae</taxon>
        <taxon>Mesorhizobium</taxon>
    </lineage>
</organism>
<accession>A0ABT1C6U9</accession>
<reference evidence="1 2" key="1">
    <citation type="submission" date="2022-06" db="EMBL/GenBank/DDBJ databases">
        <title>Mesorhizobium sp. strain RP14 Genome sequencing and assembly.</title>
        <authorList>
            <person name="Kim I."/>
        </authorList>
    </citation>
    <scope>NUCLEOTIDE SEQUENCE [LARGE SCALE GENOMIC DNA]</scope>
    <source>
        <strain evidence="2">RP14(2022)</strain>
    </source>
</reference>
<dbReference type="EMBL" id="JAMXQS010000006">
    <property type="protein sequence ID" value="MCO6050544.1"/>
    <property type="molecule type" value="Genomic_DNA"/>
</dbReference>
<evidence type="ECO:0000313" key="2">
    <source>
        <dbReference type="Proteomes" id="UP001205906"/>
    </source>
</evidence>
<comment type="caution">
    <text evidence="1">The sequence shown here is derived from an EMBL/GenBank/DDBJ whole genome shotgun (WGS) entry which is preliminary data.</text>
</comment>
<dbReference type="Proteomes" id="UP001205906">
    <property type="component" value="Unassembled WGS sequence"/>
</dbReference>
<evidence type="ECO:0000313" key="1">
    <source>
        <dbReference type="EMBL" id="MCO6050544.1"/>
    </source>
</evidence>
<keyword evidence="2" id="KW-1185">Reference proteome</keyword>
<protein>
    <submittedName>
        <fullName evidence="1">Uncharacterized protein</fullName>
    </submittedName>
</protein>
<sequence length="89" mass="10181">MIQEKDVLGYIDPRRKLARANDTRSQMLHQAAMGLADFRQNTPRFKTRDLVNLLLAHGARSWRSSMPATVVRLRVYAPDGRAAIMLNME</sequence>
<proteinExistence type="predicted"/>
<gene>
    <name evidence="1" type="ORF">NGM99_12205</name>
</gene>
<dbReference type="RefSeq" id="WP_252819293.1">
    <property type="nucleotide sequence ID" value="NZ_JAMXQS010000006.1"/>
</dbReference>
<name>A0ABT1C6U9_9HYPH</name>